<name>A0A395GJH2_9EURO</name>
<evidence type="ECO:0000313" key="2">
    <source>
        <dbReference type="EMBL" id="RAK95198.1"/>
    </source>
</evidence>
<dbReference type="RefSeq" id="XP_025569526.1">
    <property type="nucleotide sequence ID" value="XM_025720630.1"/>
</dbReference>
<keyword evidence="3" id="KW-1185">Reference proteome</keyword>
<dbReference type="AlphaFoldDB" id="A0A395GJH2"/>
<feature type="region of interest" description="Disordered" evidence="1">
    <location>
        <begin position="59"/>
        <end position="81"/>
    </location>
</feature>
<reference evidence="2 3" key="1">
    <citation type="submission" date="2018-02" db="EMBL/GenBank/DDBJ databases">
        <title>The genomes of Aspergillus section Nigri reveals drivers in fungal speciation.</title>
        <authorList>
            <consortium name="DOE Joint Genome Institute"/>
            <person name="Vesth T.C."/>
            <person name="Nybo J."/>
            <person name="Theobald S."/>
            <person name="Brandl J."/>
            <person name="Frisvad J.C."/>
            <person name="Nielsen K.F."/>
            <person name="Lyhne E.K."/>
            <person name="Kogle M.E."/>
            <person name="Kuo A."/>
            <person name="Riley R."/>
            <person name="Clum A."/>
            <person name="Nolan M."/>
            <person name="Lipzen A."/>
            <person name="Salamov A."/>
            <person name="Henrissat B."/>
            <person name="Wiebenga A."/>
            <person name="De vries R.P."/>
            <person name="Grigoriev I.V."/>
            <person name="Mortensen U.H."/>
            <person name="Andersen M.R."/>
            <person name="Baker S.E."/>
        </authorList>
    </citation>
    <scope>NUCLEOTIDE SEQUENCE [LARGE SCALE GENOMIC DNA]</scope>
    <source>
        <strain evidence="2 3">CBS 121593</strain>
    </source>
</reference>
<gene>
    <name evidence="2" type="ORF">BO80DRAFT_430090</name>
</gene>
<proteinExistence type="predicted"/>
<feature type="region of interest" description="Disordered" evidence="1">
    <location>
        <begin position="1"/>
        <end position="21"/>
    </location>
</feature>
<protein>
    <submittedName>
        <fullName evidence="2">Uncharacterized protein</fullName>
    </submittedName>
</protein>
<dbReference type="VEuPathDB" id="FungiDB:BO80DRAFT_430090"/>
<feature type="non-terminal residue" evidence="2">
    <location>
        <position position="81"/>
    </location>
</feature>
<sequence length="81" mass="8581">MAGGVRIKGLGELDGCQSRPDSVRGQFLASDSLSKPAKPACRPPFLVLVLLLLLPPRQLPNRIPSTTRPPPPSGSTPFLPV</sequence>
<evidence type="ECO:0000256" key="1">
    <source>
        <dbReference type="SAM" id="MobiDB-lite"/>
    </source>
</evidence>
<accession>A0A395GJH2</accession>
<dbReference type="EMBL" id="KZ824500">
    <property type="protein sequence ID" value="RAK95198.1"/>
    <property type="molecule type" value="Genomic_DNA"/>
</dbReference>
<dbReference type="GeneID" id="37225495"/>
<evidence type="ECO:0000313" key="3">
    <source>
        <dbReference type="Proteomes" id="UP000249402"/>
    </source>
</evidence>
<dbReference type="Proteomes" id="UP000249402">
    <property type="component" value="Unassembled WGS sequence"/>
</dbReference>
<feature type="compositionally biased region" description="Pro residues" evidence="1">
    <location>
        <begin position="67"/>
        <end position="81"/>
    </location>
</feature>
<organism evidence="2 3">
    <name type="scientific">Aspergillus ibericus CBS 121593</name>
    <dbReference type="NCBI Taxonomy" id="1448316"/>
    <lineage>
        <taxon>Eukaryota</taxon>
        <taxon>Fungi</taxon>
        <taxon>Dikarya</taxon>
        <taxon>Ascomycota</taxon>
        <taxon>Pezizomycotina</taxon>
        <taxon>Eurotiomycetes</taxon>
        <taxon>Eurotiomycetidae</taxon>
        <taxon>Eurotiales</taxon>
        <taxon>Aspergillaceae</taxon>
        <taxon>Aspergillus</taxon>
        <taxon>Aspergillus subgen. Circumdati</taxon>
    </lineage>
</organism>